<dbReference type="PANTHER" id="PTHR36153">
    <property type="entry name" value="INNER MEMBRANE PROTEIN-RELATED"/>
    <property type="match status" value="1"/>
</dbReference>
<name>A0ABM6BGJ9_YERET</name>
<keyword evidence="1" id="KW-0812">Transmembrane</keyword>
<protein>
    <submittedName>
        <fullName evidence="6">Type VI secretion protein IcmF</fullName>
    </submittedName>
</protein>
<dbReference type="Pfam" id="PF06744">
    <property type="entry name" value="IcmF_C"/>
    <property type="match status" value="1"/>
</dbReference>
<organism evidence="6 7">
    <name type="scientific">Yersinia entomophaga</name>
    <dbReference type="NCBI Taxonomy" id="935293"/>
    <lineage>
        <taxon>Bacteria</taxon>
        <taxon>Pseudomonadati</taxon>
        <taxon>Pseudomonadota</taxon>
        <taxon>Gammaproteobacteria</taxon>
        <taxon>Enterobacterales</taxon>
        <taxon>Yersiniaceae</taxon>
        <taxon>Yersinia</taxon>
    </lineage>
</organism>
<feature type="domain" description="Type VI secretion system component TssM1 helical" evidence="5">
    <location>
        <begin position="952"/>
        <end position="1015"/>
    </location>
</feature>
<dbReference type="Pfam" id="PF14331">
    <property type="entry name" value="IcmF-related_N"/>
    <property type="match status" value="1"/>
</dbReference>
<evidence type="ECO:0000259" key="2">
    <source>
        <dbReference type="Pfam" id="PF06744"/>
    </source>
</evidence>
<feature type="transmembrane region" description="Helical" evidence="1">
    <location>
        <begin position="461"/>
        <end position="479"/>
    </location>
</feature>
<keyword evidence="1" id="KW-0472">Membrane</keyword>
<dbReference type="InterPro" id="IPR009612">
    <property type="entry name" value="IcmF-rel"/>
</dbReference>
<feature type="domain" description="Type VI secretion system IcmF C-terminal" evidence="2">
    <location>
        <begin position="1056"/>
        <end position="1162"/>
    </location>
</feature>
<evidence type="ECO:0000259" key="4">
    <source>
        <dbReference type="Pfam" id="PF14331"/>
    </source>
</evidence>
<dbReference type="InterPro" id="IPR025743">
    <property type="entry name" value="TssM1_N"/>
</dbReference>
<feature type="domain" description="Type VI secretion system component TssM1 N-terminal" evidence="4">
    <location>
        <begin position="214"/>
        <end position="466"/>
    </location>
</feature>
<gene>
    <name evidence="6" type="ORF">PL78_00970</name>
</gene>
<evidence type="ECO:0000313" key="6">
    <source>
        <dbReference type="EMBL" id="ANI28414.1"/>
    </source>
</evidence>
<dbReference type="SUPFAM" id="SSF52540">
    <property type="entry name" value="P-loop containing nucleoside triphosphate hydrolases"/>
    <property type="match status" value="1"/>
</dbReference>
<dbReference type="InterPro" id="IPR017731">
    <property type="entry name" value="TssM1-like"/>
</dbReference>
<dbReference type="Proteomes" id="UP000266744">
    <property type="component" value="Chromosome"/>
</dbReference>
<dbReference type="InterPro" id="IPR010623">
    <property type="entry name" value="IcmF_C"/>
</dbReference>
<feature type="transmembrane region" description="Helical" evidence="1">
    <location>
        <begin position="64"/>
        <end position="83"/>
    </location>
</feature>
<evidence type="ECO:0000259" key="5">
    <source>
        <dbReference type="Pfam" id="PF21070"/>
    </source>
</evidence>
<feature type="transmembrane region" description="Helical" evidence="1">
    <location>
        <begin position="30"/>
        <end position="52"/>
    </location>
</feature>
<dbReference type="RefSeq" id="WP_064512396.1">
    <property type="nucleotide sequence ID" value="NZ_CP010029.1"/>
</dbReference>
<dbReference type="InterPro" id="IPR027417">
    <property type="entry name" value="P-loop_NTPase"/>
</dbReference>
<keyword evidence="1" id="KW-1133">Transmembrane helix</keyword>
<dbReference type="InterPro" id="IPR048677">
    <property type="entry name" value="TssM1_hel"/>
</dbReference>
<feature type="domain" description="IcmF-related" evidence="3">
    <location>
        <begin position="517"/>
        <end position="830"/>
    </location>
</feature>
<dbReference type="NCBIfam" id="TIGR03348">
    <property type="entry name" value="VI_IcmF"/>
    <property type="match status" value="1"/>
</dbReference>
<keyword evidence="7" id="KW-1185">Reference proteome</keyword>
<reference evidence="6 7" key="1">
    <citation type="journal article" date="2016" name="Toxins">
        <title>The Draft Genome Sequence of the Yersinia entomophaga Entomopathogenic Type Strain MH96T.</title>
        <authorList>
            <person name="Hurst M.R."/>
            <person name="Beattie A."/>
            <person name="Altermann E."/>
            <person name="Moraga R.M."/>
            <person name="Harper L.A."/>
            <person name="Calder J."/>
            <person name="Laugraud A."/>
        </authorList>
    </citation>
    <scope>NUCLEOTIDE SEQUENCE [LARGE SCALE GENOMIC DNA]</scope>
    <source>
        <strain evidence="6 7">MH96</strain>
    </source>
</reference>
<sequence>MKMPSIPKMPKMPSFLRLLKPIIPRFKSSIPILLGLLWCIALVVIWLWGPLWQMGEQHPLESQLSRWLVTAVLVLVAVCWLTWRVTRRLQELEKLQLDQQQREEDPVQIDLDRQNGYLSRWLQQLQRYLNTPRYLYQLPWYLMLGTEQSGKTTLLREGYKLTEIYSPDASKGDDAAQLQVRCWAGEKAVVVDPTGKLIEQPDQGEEGKPQLYSRLWQELLGWLQHNRKRQPLNGIIVTVDVYQLLTANKDRRESYIDHMRQRLHDVQMTLHSQIPVYLVLTKLDLLYGFEAMYQSLDKTQREAILGVTFTLNTQDEDHWRSELNQFWQQWMAQLNNAMPEMMFNGVDSDQRPQLFSFTRQIHGLHDYVLQMLDRMLFSGDSKPALLRGVYLTSAQQRGQMDDLFTQSAAVQYHLGPQAFPTWPVGDTSSYFAKGLFNNVLLAEPNLAGESRQWLRNSRRRMMVFSACGAVAIVGLLFGWHQYYQSNYRAGQVVLTQAKTFLEIPPPQGEDQYGNLQLPLLDPIRQATLAYGNYHERNSLLADLGLYQGSKIGPYVENTYLQLLEQRFLPSLMSGLLVQLKAAPAGSEQKLEILRVMRMLEDGSGRNKGLVEQYMRNRWSEKFNGQRNLQNQLMDHLDYALEHTDWKRSRDNGDVQSIQNFAPYVPAVKAAQQELSKLSLYQRVYQNLRIKGQDVLPPALNLRDQIGASFDGIFVANNEDLLMVPQFLTRQGLQSYFVKQNDQLIDLTSMDSWVLSLSKNVEYSDTDRKEIQRQITEQYLGDYTAAWRAAINNLEIRQFEDLPQAIAAIEQVISGEQPIRRALQTLSNNTQLPAASGEADAKDLLEQPDYRLMSRINREFAPETAALIEHGDKGSTLQSVYQKLTDLHRYMLAIQNSPVPGKAALKAVQLRLDQNNSDPIFEVQQLAKNLPEPLNRWVGDLAEQAWHVVMMEAIQSLEVEWNDTVVKQYRTYLAGRYPFNPESTQDVPLSEFERFFAPKGVLDNFYQQNLKPFVENNLTNGSDGELLIRDDVLQQLQVAQKIRETFFSSQNGLGTQFAIEPVALAVNKRRSVLNLDGQLLDYAHGRSSKVHLVWPNSMRSGVESKITLVPDASGKSPRSIAFSGPWAQLRLINAGELTNVREDSFDVRFNVDGGHMTYRITVDESDNPFAGGLFSKFKLPDTLY</sequence>
<evidence type="ECO:0000256" key="1">
    <source>
        <dbReference type="SAM" id="Phobius"/>
    </source>
</evidence>
<proteinExistence type="predicted"/>
<dbReference type="PANTHER" id="PTHR36153:SF5">
    <property type="entry name" value="EXPORTED PROTEIN"/>
    <property type="match status" value="1"/>
</dbReference>
<evidence type="ECO:0000259" key="3">
    <source>
        <dbReference type="Pfam" id="PF06761"/>
    </source>
</evidence>
<dbReference type="Pfam" id="PF06761">
    <property type="entry name" value="IcmF-related"/>
    <property type="match status" value="1"/>
</dbReference>
<accession>A0ABM6BGJ9</accession>
<dbReference type="EMBL" id="CP010029">
    <property type="protein sequence ID" value="ANI28414.1"/>
    <property type="molecule type" value="Genomic_DNA"/>
</dbReference>
<dbReference type="Pfam" id="PF21070">
    <property type="entry name" value="IcmF_helical"/>
    <property type="match status" value="1"/>
</dbReference>
<evidence type="ECO:0000313" key="7">
    <source>
        <dbReference type="Proteomes" id="UP000266744"/>
    </source>
</evidence>
<dbReference type="InterPro" id="IPR053156">
    <property type="entry name" value="T6SS_TssM-like"/>
</dbReference>